<evidence type="ECO:0000256" key="1">
    <source>
        <dbReference type="SAM" id="MobiDB-lite"/>
    </source>
</evidence>
<gene>
    <name evidence="2" type="ORF">AMEX_G7554</name>
</gene>
<feature type="compositionally biased region" description="Low complexity" evidence="1">
    <location>
        <begin position="95"/>
        <end position="105"/>
    </location>
</feature>
<comment type="caution">
    <text evidence="2">The sequence shown here is derived from an EMBL/GenBank/DDBJ whole genome shotgun (WGS) entry which is preliminary data.</text>
</comment>
<dbReference type="AlphaFoldDB" id="A0A8T2M6G7"/>
<name>A0A8T2M6G7_ASTMX</name>
<dbReference type="Proteomes" id="UP000752171">
    <property type="component" value="Unassembled WGS sequence"/>
</dbReference>
<feature type="region of interest" description="Disordered" evidence="1">
    <location>
        <begin position="69"/>
        <end position="131"/>
    </location>
</feature>
<reference evidence="2 3" key="1">
    <citation type="submission" date="2021-07" db="EMBL/GenBank/DDBJ databases">
        <authorList>
            <person name="Imarazene B."/>
            <person name="Zahm M."/>
            <person name="Klopp C."/>
            <person name="Cabau C."/>
            <person name="Beille S."/>
            <person name="Jouanno E."/>
            <person name="Castinel A."/>
            <person name="Lluch J."/>
            <person name="Gil L."/>
            <person name="Kuchtly C."/>
            <person name="Lopez Roques C."/>
            <person name="Donnadieu C."/>
            <person name="Parrinello H."/>
            <person name="Journot L."/>
            <person name="Du K."/>
            <person name="Schartl M."/>
            <person name="Retaux S."/>
            <person name="Guiguen Y."/>
        </authorList>
    </citation>
    <scope>NUCLEOTIDE SEQUENCE [LARGE SCALE GENOMIC DNA]</scope>
    <source>
        <strain evidence="2">Pach_M1</strain>
        <tissue evidence="2">Testis</tissue>
    </source>
</reference>
<evidence type="ECO:0000313" key="3">
    <source>
        <dbReference type="Proteomes" id="UP000752171"/>
    </source>
</evidence>
<protein>
    <submittedName>
        <fullName evidence="2">Uncharacterized protein</fullName>
    </submittedName>
</protein>
<evidence type="ECO:0000313" key="2">
    <source>
        <dbReference type="EMBL" id="KAG9277542.1"/>
    </source>
</evidence>
<proteinExistence type="predicted"/>
<feature type="non-terminal residue" evidence="2">
    <location>
        <position position="302"/>
    </location>
</feature>
<sequence>SFYYHVRRSHASHLLSRKCMRHSGDRTADKATEDSAGPCTSRYVPMQPRERCFENFDVPSIQSALEAREPTTASIPGCVVSDSGRSTAEHGRGHAAPAPDGAPPASTEDAALTVQEEQDEALPESSQLGESAIHEDTNVDLLKKHATAFVLSTREKHHLSQSAVNDIVAGVQNYQASLLDTLRNQMTRVFQRHPEVTDQLLSESLDIFNNFEDPFARVSTTYMQDSAVKELFGVVEAQEIEIAQSACYKGQGPARALAVRSECIYSLPWPKSLPSDVSFCLLPSPAELHLETCRANFEMQAI</sequence>
<dbReference type="EMBL" id="JAICCE010000005">
    <property type="protein sequence ID" value="KAG9277542.1"/>
    <property type="molecule type" value="Genomic_DNA"/>
</dbReference>
<organism evidence="2 3">
    <name type="scientific">Astyanax mexicanus</name>
    <name type="common">Blind cave fish</name>
    <name type="synonym">Astyanax fasciatus mexicanus</name>
    <dbReference type="NCBI Taxonomy" id="7994"/>
    <lineage>
        <taxon>Eukaryota</taxon>
        <taxon>Metazoa</taxon>
        <taxon>Chordata</taxon>
        <taxon>Craniata</taxon>
        <taxon>Vertebrata</taxon>
        <taxon>Euteleostomi</taxon>
        <taxon>Actinopterygii</taxon>
        <taxon>Neopterygii</taxon>
        <taxon>Teleostei</taxon>
        <taxon>Ostariophysi</taxon>
        <taxon>Characiformes</taxon>
        <taxon>Characoidei</taxon>
        <taxon>Acestrorhamphidae</taxon>
        <taxon>Acestrorhamphinae</taxon>
        <taxon>Astyanax</taxon>
    </lineage>
</organism>
<accession>A0A8T2M6G7</accession>